<organism evidence="2 3">
    <name type="scientific">Thioclava pacifica DSM 10166</name>
    <dbReference type="NCBI Taxonomy" id="1353537"/>
    <lineage>
        <taxon>Bacteria</taxon>
        <taxon>Pseudomonadati</taxon>
        <taxon>Pseudomonadota</taxon>
        <taxon>Alphaproteobacteria</taxon>
        <taxon>Rhodobacterales</taxon>
        <taxon>Paracoccaceae</taxon>
        <taxon>Thioclava</taxon>
    </lineage>
</organism>
<evidence type="ECO:0000313" key="3">
    <source>
        <dbReference type="Proteomes" id="UP000027432"/>
    </source>
</evidence>
<keyword evidence="1" id="KW-0472">Membrane</keyword>
<feature type="transmembrane region" description="Helical" evidence="1">
    <location>
        <begin position="45"/>
        <end position="66"/>
    </location>
</feature>
<dbReference type="eggNOG" id="ENOG50338V9">
    <property type="taxonomic scope" value="Bacteria"/>
</dbReference>
<evidence type="ECO:0000256" key="1">
    <source>
        <dbReference type="SAM" id="Phobius"/>
    </source>
</evidence>
<dbReference type="Proteomes" id="UP000027432">
    <property type="component" value="Unassembled WGS sequence"/>
</dbReference>
<proteinExistence type="predicted"/>
<dbReference type="RefSeq" id="WP_038074025.1">
    <property type="nucleotide sequence ID" value="NZ_AUND01000004.1"/>
</dbReference>
<reference evidence="2 3" key="1">
    <citation type="submission" date="2013-07" db="EMBL/GenBank/DDBJ databases">
        <title>Thioclava pacifica DSM 10166 Genome Sequencing.</title>
        <authorList>
            <person name="Lai Q."/>
            <person name="Shao Z."/>
        </authorList>
    </citation>
    <scope>NUCLEOTIDE SEQUENCE [LARGE SCALE GENOMIC DNA]</scope>
    <source>
        <strain evidence="2 3">DSM 10166</strain>
    </source>
</reference>
<keyword evidence="1" id="KW-1133">Transmembrane helix</keyword>
<dbReference type="OrthoDB" id="7159403at2"/>
<keyword evidence="3" id="KW-1185">Reference proteome</keyword>
<sequence length="74" mass="8204">MKRKTLILAQLLITFMMAVLMSGTMSLIAIGPTEEWLANWPRQALVAWPIAFIFTQVVTPLAFAVANRATVEKA</sequence>
<keyword evidence="1" id="KW-0812">Transmembrane</keyword>
<evidence type="ECO:0000313" key="2">
    <source>
        <dbReference type="EMBL" id="KEO55115.1"/>
    </source>
</evidence>
<gene>
    <name evidence="2" type="ORF">TP2_16180</name>
</gene>
<comment type="caution">
    <text evidence="2">The sequence shown here is derived from an EMBL/GenBank/DDBJ whole genome shotgun (WGS) entry which is preliminary data.</text>
</comment>
<dbReference type="AlphaFoldDB" id="A0A074JGW4"/>
<name>A0A074JGW4_9RHOB</name>
<accession>A0A074JGW4</accession>
<dbReference type="Pfam" id="PF11391">
    <property type="entry name" value="DUF2798"/>
    <property type="match status" value="1"/>
</dbReference>
<protein>
    <submittedName>
        <fullName evidence="2">Uncharacterized protein</fullName>
    </submittedName>
</protein>
<dbReference type="InterPro" id="IPR021529">
    <property type="entry name" value="DUF2798"/>
</dbReference>
<dbReference type="EMBL" id="AUND01000004">
    <property type="protein sequence ID" value="KEO55115.1"/>
    <property type="molecule type" value="Genomic_DNA"/>
</dbReference>